<evidence type="ECO:0000313" key="2">
    <source>
        <dbReference type="EMBL" id="CAK9166055.1"/>
    </source>
</evidence>
<dbReference type="AlphaFoldDB" id="A0ABC8U7M6"/>
<feature type="region of interest" description="Disordered" evidence="1">
    <location>
        <begin position="67"/>
        <end position="103"/>
    </location>
</feature>
<protein>
    <submittedName>
        <fullName evidence="3">Uncharacterized protein</fullName>
    </submittedName>
</protein>
<keyword evidence="4" id="KW-1185">Reference proteome</keyword>
<evidence type="ECO:0000313" key="3">
    <source>
        <dbReference type="EMBL" id="CAK9177043.1"/>
    </source>
</evidence>
<reference evidence="3 4" key="1">
    <citation type="submission" date="2024-02" db="EMBL/GenBank/DDBJ databases">
        <authorList>
            <person name="Vignale AGUSTIN F."/>
            <person name="Sosa J E."/>
            <person name="Modenutti C."/>
        </authorList>
    </citation>
    <scope>NUCLEOTIDE SEQUENCE [LARGE SCALE GENOMIC DNA]</scope>
</reference>
<feature type="compositionally biased region" description="Basic and acidic residues" evidence="1">
    <location>
        <begin position="67"/>
        <end position="91"/>
    </location>
</feature>
<gene>
    <name evidence="2" type="ORF">ILEXP_LOCUS35262</name>
    <name evidence="3" type="ORF">ILEXP_LOCUS46907</name>
</gene>
<name>A0ABC8U7M6_9AQUA</name>
<evidence type="ECO:0000256" key="1">
    <source>
        <dbReference type="SAM" id="MobiDB-lite"/>
    </source>
</evidence>
<dbReference type="Proteomes" id="UP001642360">
    <property type="component" value="Unassembled WGS sequence"/>
</dbReference>
<dbReference type="EMBL" id="CAUOFW020006947">
    <property type="protein sequence ID" value="CAK9177043.1"/>
    <property type="molecule type" value="Genomic_DNA"/>
</dbReference>
<organism evidence="3 4">
    <name type="scientific">Ilex paraguariensis</name>
    <name type="common">yerba mate</name>
    <dbReference type="NCBI Taxonomy" id="185542"/>
    <lineage>
        <taxon>Eukaryota</taxon>
        <taxon>Viridiplantae</taxon>
        <taxon>Streptophyta</taxon>
        <taxon>Embryophyta</taxon>
        <taxon>Tracheophyta</taxon>
        <taxon>Spermatophyta</taxon>
        <taxon>Magnoliopsida</taxon>
        <taxon>eudicotyledons</taxon>
        <taxon>Gunneridae</taxon>
        <taxon>Pentapetalae</taxon>
        <taxon>asterids</taxon>
        <taxon>campanulids</taxon>
        <taxon>Aquifoliales</taxon>
        <taxon>Aquifoliaceae</taxon>
        <taxon>Ilex</taxon>
    </lineage>
</organism>
<dbReference type="EMBL" id="CAUOFW020004525">
    <property type="protein sequence ID" value="CAK9166055.1"/>
    <property type="molecule type" value="Genomic_DNA"/>
</dbReference>
<accession>A0ABC8U7M6</accession>
<comment type="caution">
    <text evidence="3">The sequence shown here is derived from an EMBL/GenBank/DDBJ whole genome shotgun (WGS) entry which is preliminary data.</text>
</comment>
<proteinExistence type="predicted"/>
<sequence>MKRFQHLGQEVNIDQKIFLEADDDSWGNATKNTERTCFASSLITLGLGYVTWLHLALDETAKWRVPKNSEKQGELWQEQRSEGDGERRMIIDGETSGARVDWR</sequence>
<evidence type="ECO:0000313" key="4">
    <source>
        <dbReference type="Proteomes" id="UP001642360"/>
    </source>
</evidence>